<dbReference type="FunCoup" id="D2VJJ2">
    <property type="interactions" value="349"/>
</dbReference>
<dbReference type="STRING" id="5762.D2VJJ2"/>
<dbReference type="InterPro" id="IPR039058">
    <property type="entry name" value="Yippee_fam"/>
</dbReference>
<evidence type="ECO:0000256" key="3">
    <source>
        <dbReference type="ARBA" id="ARBA00022833"/>
    </source>
</evidence>
<dbReference type="Proteomes" id="UP000006671">
    <property type="component" value="Unassembled WGS sequence"/>
</dbReference>
<name>D2VJJ2_NAEGR</name>
<organism evidence="7">
    <name type="scientific">Naegleria gruberi</name>
    <name type="common">Amoeba</name>
    <dbReference type="NCBI Taxonomy" id="5762"/>
    <lineage>
        <taxon>Eukaryota</taxon>
        <taxon>Discoba</taxon>
        <taxon>Heterolobosea</taxon>
        <taxon>Tetramitia</taxon>
        <taxon>Eutetramitia</taxon>
        <taxon>Vahlkampfiidae</taxon>
        <taxon>Naegleria</taxon>
    </lineage>
</organism>
<sequence>MGRLFLRYLDGPSVYVCSNCNSHLCMNDEIISKHFHGRYGKAYLFNKAVNVSNGPLEERQLMTGLHVVCDVYCVNCKSNVGWKYKEAYATTEQYKVGKFCLEMTKLKKETM</sequence>
<dbReference type="OrthoDB" id="6407410at2759"/>
<dbReference type="InterPro" id="IPR034751">
    <property type="entry name" value="Yippee"/>
</dbReference>
<evidence type="ECO:0000256" key="4">
    <source>
        <dbReference type="RuleBase" id="RU110713"/>
    </source>
</evidence>
<proteinExistence type="inferred from homology"/>
<keyword evidence="2" id="KW-0479">Metal-binding</keyword>
<dbReference type="PANTHER" id="PTHR13848">
    <property type="entry name" value="PROTEIN YIPPEE-LIKE CG15309-RELATED"/>
    <property type="match status" value="1"/>
</dbReference>
<dbReference type="InterPro" id="IPR004910">
    <property type="entry name" value="Yippee/Mis18/Cereblon"/>
</dbReference>
<gene>
    <name evidence="6" type="ORF">NAEGRDRAFT_69058</name>
</gene>
<evidence type="ECO:0000313" key="7">
    <source>
        <dbReference type="Proteomes" id="UP000006671"/>
    </source>
</evidence>
<evidence type="ECO:0000259" key="5">
    <source>
        <dbReference type="PROSITE" id="PS51792"/>
    </source>
</evidence>
<dbReference type="PROSITE" id="PS51792">
    <property type="entry name" value="YIPPEE"/>
    <property type="match status" value="1"/>
</dbReference>
<keyword evidence="7" id="KW-1185">Reference proteome</keyword>
<dbReference type="GO" id="GO:0046872">
    <property type="term" value="F:metal ion binding"/>
    <property type="evidence" value="ECO:0007669"/>
    <property type="project" value="UniProtKB-KW"/>
</dbReference>
<evidence type="ECO:0000256" key="2">
    <source>
        <dbReference type="ARBA" id="ARBA00022723"/>
    </source>
</evidence>
<evidence type="ECO:0000256" key="1">
    <source>
        <dbReference type="ARBA" id="ARBA00005613"/>
    </source>
</evidence>
<dbReference type="VEuPathDB" id="AmoebaDB:NAEGRDRAFT_69058"/>
<dbReference type="GeneID" id="8853152"/>
<reference evidence="6 7" key="1">
    <citation type="journal article" date="2010" name="Cell">
        <title>The genome of Naegleria gruberi illuminates early eukaryotic versatility.</title>
        <authorList>
            <person name="Fritz-Laylin L.K."/>
            <person name="Prochnik S.E."/>
            <person name="Ginger M.L."/>
            <person name="Dacks J.B."/>
            <person name="Carpenter M.L."/>
            <person name="Field M.C."/>
            <person name="Kuo A."/>
            <person name="Paredez A."/>
            <person name="Chapman J."/>
            <person name="Pham J."/>
            <person name="Shu S."/>
            <person name="Neupane R."/>
            <person name="Cipriano M."/>
            <person name="Mancuso J."/>
            <person name="Tu H."/>
            <person name="Salamov A."/>
            <person name="Lindquist E."/>
            <person name="Shapiro H."/>
            <person name="Lucas S."/>
            <person name="Grigoriev I.V."/>
            <person name="Cande W.Z."/>
            <person name="Fulton C."/>
            <person name="Rokhsar D.S."/>
            <person name="Dawson S.C."/>
        </authorList>
    </citation>
    <scope>NUCLEOTIDE SEQUENCE [LARGE SCALE GENOMIC DNA]</scope>
    <source>
        <strain evidence="6 7">NEG-M</strain>
    </source>
</reference>
<dbReference type="RefSeq" id="XP_002675699.1">
    <property type="nucleotide sequence ID" value="XM_002675653.1"/>
</dbReference>
<evidence type="ECO:0000313" key="6">
    <source>
        <dbReference type="EMBL" id="EFC42955.1"/>
    </source>
</evidence>
<dbReference type="AlphaFoldDB" id="D2VJJ2"/>
<dbReference type="OMA" id="YNCAACE"/>
<feature type="domain" description="Yippee" evidence="5">
    <location>
        <begin position="13"/>
        <end position="110"/>
    </location>
</feature>
<keyword evidence="3" id="KW-0862">Zinc</keyword>
<dbReference type="InParanoid" id="D2VJJ2"/>
<dbReference type="Pfam" id="PF03226">
    <property type="entry name" value="Yippee-Mis18"/>
    <property type="match status" value="1"/>
</dbReference>
<protein>
    <recommendedName>
        <fullName evidence="4">Protein yippee-like</fullName>
    </recommendedName>
</protein>
<dbReference type="eggNOG" id="KOG3399">
    <property type="taxonomic scope" value="Eukaryota"/>
</dbReference>
<dbReference type="KEGG" id="ngr:NAEGRDRAFT_69058"/>
<dbReference type="EMBL" id="GG738876">
    <property type="protein sequence ID" value="EFC42955.1"/>
    <property type="molecule type" value="Genomic_DNA"/>
</dbReference>
<accession>D2VJJ2</accession>
<comment type="similarity">
    <text evidence="1 4">Belongs to the yippee family.</text>
</comment>